<sequence length="125" mass="13643">MASGMSQTLTSQSNLQDNPCISCGACCAYFRVSFYWAEAEDGGGTVPVSMTEKLNAFMSCMKGTNEPNPRCINLRGEIGQSVSCAIYDKRPSPCREFTQAWETDDYNEACDRARAAHGLPPLPKS</sequence>
<comment type="caution">
    <text evidence="1">The sequence shown here is derived from an EMBL/GenBank/DDBJ whole genome shotgun (WGS) entry which is preliminary data.</text>
</comment>
<evidence type="ECO:0000313" key="1">
    <source>
        <dbReference type="EMBL" id="CDH01631.1"/>
    </source>
</evidence>
<protein>
    <submittedName>
        <fullName evidence="1">Putative ferredoxin</fullName>
    </submittedName>
</protein>
<gene>
    <name evidence="1" type="ORF">XBFM1_2250006</name>
</gene>
<organism evidence="1 2">
    <name type="scientific">Xenorhabdus bovienii str. feltiae Moldova</name>
    <dbReference type="NCBI Taxonomy" id="1398200"/>
    <lineage>
        <taxon>Bacteria</taxon>
        <taxon>Pseudomonadati</taxon>
        <taxon>Pseudomonadota</taxon>
        <taxon>Gammaproteobacteria</taxon>
        <taxon>Enterobacterales</taxon>
        <taxon>Morganellaceae</taxon>
        <taxon>Xenorhabdus</taxon>
    </lineage>
</organism>
<reference evidence="1" key="1">
    <citation type="submission" date="2013-07" db="EMBL/GenBank/DDBJ databases">
        <title>Sub-species coevolution in mutualistic symbiosis.</title>
        <authorList>
            <person name="Murfin K."/>
            <person name="Klassen J."/>
            <person name="Lee M."/>
            <person name="Forst S."/>
            <person name="Stock P."/>
            <person name="Goodrich-Blair H."/>
        </authorList>
    </citation>
    <scope>NUCLEOTIDE SEQUENCE [LARGE SCALE GENOMIC DNA]</scope>
    <source>
        <strain evidence="1">Feltiae Moldova</strain>
    </source>
</reference>
<accession>A0A077NVL3</accession>
<dbReference type="EMBL" id="CBSV010000141">
    <property type="protein sequence ID" value="CDH01631.1"/>
    <property type="molecule type" value="Genomic_DNA"/>
</dbReference>
<dbReference type="Proteomes" id="UP000028487">
    <property type="component" value="Unassembled WGS sequence"/>
</dbReference>
<dbReference type="Pfam" id="PF03692">
    <property type="entry name" value="CxxCxxCC"/>
    <property type="match status" value="1"/>
</dbReference>
<dbReference type="HOGENOM" id="CLU_123885_0_0_6"/>
<dbReference type="AlphaFoldDB" id="A0A077NVL3"/>
<proteinExistence type="predicted"/>
<dbReference type="InterPro" id="IPR005358">
    <property type="entry name" value="Puta_zinc/iron-chelating_dom"/>
</dbReference>
<evidence type="ECO:0000313" key="2">
    <source>
        <dbReference type="Proteomes" id="UP000028487"/>
    </source>
</evidence>
<name>A0A077NVL3_XENBV</name>